<dbReference type="InterPro" id="IPR006179">
    <property type="entry name" value="5_nucleotidase/apyrase"/>
</dbReference>
<dbReference type="Proteomes" id="UP001203761">
    <property type="component" value="Unassembled WGS sequence"/>
</dbReference>
<dbReference type="InterPro" id="IPR001119">
    <property type="entry name" value="SLH_dom"/>
</dbReference>
<reference evidence="3" key="1">
    <citation type="submission" date="2022-02" db="EMBL/GenBank/DDBJ databases">
        <authorList>
            <person name="Lee M."/>
            <person name="Kim S.-J."/>
            <person name="Jung M.-Y."/>
        </authorList>
    </citation>
    <scope>NUCLEOTIDE SEQUENCE</scope>
    <source>
        <strain evidence="3">JHP9</strain>
    </source>
</reference>
<gene>
    <name evidence="3" type="ORF">Bequi_06830</name>
</gene>
<evidence type="ECO:0000259" key="2">
    <source>
        <dbReference type="PROSITE" id="PS51272"/>
    </source>
</evidence>
<feature type="domain" description="SLH" evidence="2">
    <location>
        <begin position="731"/>
        <end position="794"/>
    </location>
</feature>
<dbReference type="RefSeq" id="WP_249737194.1">
    <property type="nucleotide sequence ID" value="NZ_JAKNCJ010000002.1"/>
</dbReference>
<dbReference type="Pfam" id="PF00149">
    <property type="entry name" value="Metallophos"/>
    <property type="match status" value="1"/>
</dbReference>
<evidence type="ECO:0000313" key="4">
    <source>
        <dbReference type="Proteomes" id="UP001203761"/>
    </source>
</evidence>
<accession>A0ABT0QZR5</accession>
<dbReference type="PANTHER" id="PTHR11575">
    <property type="entry name" value="5'-NUCLEOTIDASE-RELATED"/>
    <property type="match status" value="1"/>
</dbReference>
<dbReference type="InterPro" id="IPR008334">
    <property type="entry name" value="5'-Nucleotdase_C"/>
</dbReference>
<dbReference type="Pfam" id="PF00395">
    <property type="entry name" value="SLH"/>
    <property type="match status" value="3"/>
</dbReference>
<dbReference type="InterPro" id="IPR036907">
    <property type="entry name" value="5'-Nucleotdase_C_sf"/>
</dbReference>
<feature type="domain" description="SLH" evidence="2">
    <location>
        <begin position="795"/>
        <end position="857"/>
    </location>
</feature>
<dbReference type="PROSITE" id="PS51272">
    <property type="entry name" value="SLH"/>
    <property type="match status" value="3"/>
</dbReference>
<protein>
    <submittedName>
        <fullName evidence="3">5'-nucleotidase C-terminal domain-containing protein</fullName>
    </submittedName>
</protein>
<dbReference type="PANTHER" id="PTHR11575:SF24">
    <property type="entry name" value="5'-NUCLEOTIDASE"/>
    <property type="match status" value="1"/>
</dbReference>
<name>A0ABT0QZR5_9MICO</name>
<sequence length="857" mass="89555">MSSSFARRSARRSAAGLGLAAVTLTSALAIGGPVLAAGTGDQVTLFNINDFHGRITATAKPLACTLVTQRAGVSNSAFLASGDLVGASEFASYIQNDQPTIDYLNALGLQASATGNHEYDQGYADLRDRIAKQAKWPYLAVNVYEGGKRTTPAYALVDAGDVKVAVVGAVTQETPALTSPAGLAGIEFRDPVASVNTAIAELKASGEKYDVLVVEYHEGSSASAPAGSAPTAGALFDTIVNETSAEADVIFNAHTHQTYSFQAPVPGQSGETRPIMQTGSYGENLGKVTLELGADGDWDAVPAKTGLVPTKGADLAACASDPTYAAAAAISEKATKQGDIAAQQSVGTITGDVTTAFAPNRAEYVNGVWTRKADAGASRGDDRGSASALSNGLAESMVWATNQDSYGGTKATIGVMNPGGVRADLNYAAAGAEGDGVVTYKEANDIVPFVNNLSTTQLTGAQFVQLLEEQWQRNADGTTPSRGYLQLGLSDNVTYTYDASQKRDERITSVMIDGEPIDLDATYTVVAASFLVAGGDNFHTFAKGTGTTDTGLLDRDAWIDYLKAHQNLAPDYSARGAQVVLGEAADGGTLLTISGVESRSLGAPQVTQVSVEIAGATYSAPYTAQTGGSFAAQIAIPAGAIPRGDHLASITTTPEAGTEILVPVSFEDGLFTDVPEDLQFADEIYWAADQGYVTGWADGSYRPFESVNRDAMAAFLYRMAGSPAVDTSGASPFTDIKAGDEHYAAVLWAYQEGITTGWVAADGTREFRPVTPIDRDAMAAFVYRYAGEPSASAPAAGPFTDVPAGLQYAKEIAWLKAQGITTGYPDATYRPWSPMKRDAMAAFMYRMDKAGVEFVDN</sequence>
<keyword evidence="4" id="KW-1185">Reference proteome</keyword>
<feature type="domain" description="SLH" evidence="2">
    <location>
        <begin position="667"/>
        <end position="730"/>
    </location>
</feature>
<dbReference type="PRINTS" id="PR01607">
    <property type="entry name" value="APYRASEFAMLY"/>
</dbReference>
<dbReference type="SUPFAM" id="SSF56300">
    <property type="entry name" value="Metallo-dependent phosphatases"/>
    <property type="match status" value="1"/>
</dbReference>
<evidence type="ECO:0000313" key="3">
    <source>
        <dbReference type="EMBL" id="MCL6423101.1"/>
    </source>
</evidence>
<dbReference type="Pfam" id="PF02872">
    <property type="entry name" value="5_nucleotid_C"/>
    <property type="match status" value="1"/>
</dbReference>
<comment type="caution">
    <text evidence="3">The sequence shown here is derived from an EMBL/GenBank/DDBJ whole genome shotgun (WGS) entry which is preliminary data.</text>
</comment>
<dbReference type="InterPro" id="IPR029052">
    <property type="entry name" value="Metallo-depent_PP-like"/>
</dbReference>
<dbReference type="EMBL" id="JAKNCJ010000002">
    <property type="protein sequence ID" value="MCL6423101.1"/>
    <property type="molecule type" value="Genomic_DNA"/>
</dbReference>
<keyword evidence="1" id="KW-0732">Signal</keyword>
<dbReference type="InterPro" id="IPR004843">
    <property type="entry name" value="Calcineurin-like_PHP"/>
</dbReference>
<dbReference type="Gene3D" id="3.90.780.10">
    <property type="entry name" value="5'-Nucleotidase, C-terminal domain"/>
    <property type="match status" value="1"/>
</dbReference>
<dbReference type="SUPFAM" id="SSF55816">
    <property type="entry name" value="5'-nucleotidase (syn. UDP-sugar hydrolase), C-terminal domain"/>
    <property type="match status" value="1"/>
</dbReference>
<evidence type="ECO:0000256" key="1">
    <source>
        <dbReference type="ARBA" id="ARBA00022729"/>
    </source>
</evidence>
<dbReference type="Gene3D" id="3.60.21.10">
    <property type="match status" value="1"/>
</dbReference>
<organism evidence="3 4">
    <name type="scientific">Brachybacterium equifaecis</name>
    <dbReference type="NCBI Taxonomy" id="2910770"/>
    <lineage>
        <taxon>Bacteria</taxon>
        <taxon>Bacillati</taxon>
        <taxon>Actinomycetota</taxon>
        <taxon>Actinomycetes</taxon>
        <taxon>Micrococcales</taxon>
        <taxon>Dermabacteraceae</taxon>
        <taxon>Brachybacterium</taxon>
    </lineage>
</organism>
<proteinExistence type="predicted"/>